<proteinExistence type="predicted"/>
<dbReference type="Proteomes" id="UP000826234">
    <property type="component" value="Unassembled WGS sequence"/>
</dbReference>
<feature type="compositionally biased region" description="Polar residues" evidence="1">
    <location>
        <begin position="141"/>
        <end position="159"/>
    </location>
</feature>
<feature type="compositionally biased region" description="Polar residues" evidence="1">
    <location>
        <begin position="193"/>
        <end position="204"/>
    </location>
</feature>
<name>A0ABQ7TBN7_PHRPL</name>
<dbReference type="InterPro" id="IPR011992">
    <property type="entry name" value="EF-hand-dom_pair"/>
</dbReference>
<dbReference type="EMBL" id="JAIPUX010000521">
    <property type="protein sequence ID" value="KAH0626929.1"/>
    <property type="molecule type" value="Genomic_DNA"/>
</dbReference>
<feature type="compositionally biased region" description="Basic and acidic residues" evidence="1">
    <location>
        <begin position="160"/>
        <end position="172"/>
    </location>
</feature>
<reference evidence="2 3" key="1">
    <citation type="journal article" date="2022" name="Gigascience">
        <title>A chromosome-level genome assembly and annotation of the desert horned lizard, Phrynosoma platyrhinos, provides insight into chromosomal rearrangements among reptiles.</title>
        <authorList>
            <person name="Koochekian N."/>
            <person name="Ascanio A."/>
            <person name="Farleigh K."/>
            <person name="Card D.C."/>
            <person name="Schield D.R."/>
            <person name="Castoe T.A."/>
            <person name="Jezkova T."/>
        </authorList>
    </citation>
    <scope>NUCLEOTIDE SEQUENCE [LARGE SCALE GENOMIC DNA]</scope>
    <source>
        <strain evidence="2">NK-2021</strain>
    </source>
</reference>
<accession>A0ABQ7TBN7</accession>
<gene>
    <name evidence="2" type="ORF">JD844_002232</name>
</gene>
<comment type="caution">
    <text evidence="2">The sequence shown here is derived from an EMBL/GenBank/DDBJ whole genome shotgun (WGS) entry which is preliminary data.</text>
</comment>
<dbReference type="CDD" id="cd00051">
    <property type="entry name" value="EFh"/>
    <property type="match status" value="1"/>
</dbReference>
<feature type="region of interest" description="Disordered" evidence="1">
    <location>
        <begin position="131"/>
        <end position="232"/>
    </location>
</feature>
<dbReference type="SUPFAM" id="SSF47473">
    <property type="entry name" value="EF-hand"/>
    <property type="match status" value="1"/>
</dbReference>
<evidence type="ECO:0000256" key="1">
    <source>
        <dbReference type="SAM" id="MobiDB-lite"/>
    </source>
</evidence>
<feature type="compositionally biased region" description="Basic and acidic residues" evidence="1">
    <location>
        <begin position="206"/>
        <end position="218"/>
    </location>
</feature>
<dbReference type="Gene3D" id="1.10.238.10">
    <property type="entry name" value="EF-hand"/>
    <property type="match status" value="1"/>
</dbReference>
<keyword evidence="3" id="KW-1185">Reference proteome</keyword>
<sequence>MLLQAFQNTLRAFKQMKNGTVGVDELKSVLTDLEVYMSSEEIQQTLDHTRLNKNKKVDLSEFLMAARDLQKRLGEEDLQIEYSAMERRPFQDVAELINVESRWRRKYQGYFDEDTSSATSLFPLLALPSSDENIALPPPQKTISSKTNLSDSQTASNNVEGEKGETEHDITGMKKSQPDITDPSNVEGGEGNQDITVAPNSQSDATEEKHERHDDAEGQKSQSNLSPSTQEN</sequence>
<protein>
    <submittedName>
        <fullName evidence="2">Uncharacterized protein</fullName>
    </submittedName>
</protein>
<evidence type="ECO:0000313" key="2">
    <source>
        <dbReference type="EMBL" id="KAH0626929.1"/>
    </source>
</evidence>
<evidence type="ECO:0000313" key="3">
    <source>
        <dbReference type="Proteomes" id="UP000826234"/>
    </source>
</evidence>
<dbReference type="InterPro" id="IPR002048">
    <property type="entry name" value="EF_hand_dom"/>
</dbReference>
<organism evidence="2 3">
    <name type="scientific">Phrynosoma platyrhinos</name>
    <name type="common">Desert horned lizard</name>
    <dbReference type="NCBI Taxonomy" id="52577"/>
    <lineage>
        <taxon>Eukaryota</taxon>
        <taxon>Metazoa</taxon>
        <taxon>Chordata</taxon>
        <taxon>Craniata</taxon>
        <taxon>Vertebrata</taxon>
        <taxon>Euteleostomi</taxon>
        <taxon>Lepidosauria</taxon>
        <taxon>Squamata</taxon>
        <taxon>Bifurcata</taxon>
        <taxon>Unidentata</taxon>
        <taxon>Episquamata</taxon>
        <taxon>Toxicofera</taxon>
        <taxon>Iguania</taxon>
        <taxon>Phrynosomatidae</taxon>
        <taxon>Phrynosomatinae</taxon>
        <taxon>Phrynosoma</taxon>
    </lineage>
</organism>
<feature type="compositionally biased region" description="Polar residues" evidence="1">
    <location>
        <begin position="219"/>
        <end position="232"/>
    </location>
</feature>